<protein>
    <recommendedName>
        <fullName evidence="1">Putative membrane protein insertion efficiency factor</fullName>
    </recommendedName>
</protein>
<dbReference type="PANTHER" id="PTHR33383">
    <property type="entry name" value="MEMBRANE PROTEIN INSERTION EFFICIENCY FACTOR-RELATED"/>
    <property type="match status" value="1"/>
</dbReference>
<dbReference type="NCBIfam" id="TIGR00278">
    <property type="entry name" value="membrane protein insertion efficiency factor YidD"/>
    <property type="match status" value="1"/>
</dbReference>
<dbReference type="GO" id="GO:0005886">
    <property type="term" value="C:plasma membrane"/>
    <property type="evidence" value="ECO:0007669"/>
    <property type="project" value="UniProtKB-SubCell"/>
</dbReference>
<dbReference type="AlphaFoldDB" id="A0A7R6PZ09"/>
<comment type="subcellular location">
    <subcellularLocation>
        <location evidence="1">Cell membrane</location>
        <topology evidence="1">Peripheral membrane protein</topology>
        <orientation evidence="1">Cytoplasmic side</orientation>
    </subcellularLocation>
</comment>
<keyword evidence="1" id="KW-0472">Membrane</keyword>
<reference evidence="2 3" key="1">
    <citation type="journal article" date="2012" name="Extremophiles">
        <title>Thermotomaculum hydrothermale gen. nov., sp. nov., a novel heterotrophic thermophile within the phylum Acidobacteria from a deep-sea hydrothermal vent chimney in the Southern Okinawa Trough.</title>
        <authorList>
            <person name="Izumi H."/>
            <person name="Nunoura T."/>
            <person name="Miyazaki M."/>
            <person name="Mino S."/>
            <person name="Toki T."/>
            <person name="Takai K."/>
            <person name="Sako Y."/>
            <person name="Sawabe T."/>
            <person name="Nakagawa S."/>
        </authorList>
    </citation>
    <scope>NUCLEOTIDE SEQUENCE [LARGE SCALE GENOMIC DNA]</scope>
    <source>
        <strain evidence="2 3">AC55</strain>
    </source>
</reference>
<proteinExistence type="inferred from homology"/>
<comment type="function">
    <text evidence="1">Could be involved in insertion of integral membrane proteins into the membrane.</text>
</comment>
<evidence type="ECO:0000256" key="1">
    <source>
        <dbReference type="HAMAP-Rule" id="MF_00386"/>
    </source>
</evidence>
<comment type="similarity">
    <text evidence="1">Belongs to the UPF0161 family.</text>
</comment>
<sequence>MKKILILIIRGYQKFISPLFPPTCRFTPTCSNYALQAVEKYGFFKGGWLALKRILKCHPFHPGGYDPLK</sequence>
<keyword evidence="1" id="KW-1003">Cell membrane</keyword>
<dbReference type="PANTHER" id="PTHR33383:SF1">
    <property type="entry name" value="MEMBRANE PROTEIN INSERTION EFFICIENCY FACTOR-RELATED"/>
    <property type="match status" value="1"/>
</dbReference>
<accession>A0A7R6PZ09</accession>
<dbReference type="InterPro" id="IPR002696">
    <property type="entry name" value="Membr_insert_effic_factor_YidD"/>
</dbReference>
<dbReference type="Pfam" id="PF01809">
    <property type="entry name" value="YidD"/>
    <property type="match status" value="1"/>
</dbReference>
<dbReference type="KEGG" id="thyd:TTHT_2046"/>
<organism evidence="2 3">
    <name type="scientific">Thermotomaculum hydrothermale</name>
    <dbReference type="NCBI Taxonomy" id="981385"/>
    <lineage>
        <taxon>Bacteria</taxon>
        <taxon>Pseudomonadati</taxon>
        <taxon>Acidobacteriota</taxon>
        <taxon>Holophagae</taxon>
        <taxon>Thermotomaculales</taxon>
        <taxon>Thermotomaculaceae</taxon>
        <taxon>Thermotomaculum</taxon>
    </lineage>
</organism>
<name>A0A7R6PZ09_9BACT</name>
<dbReference type="RefSeq" id="WP_201327795.1">
    <property type="nucleotide sequence ID" value="NZ_AP017470.1"/>
</dbReference>
<dbReference type="Proteomes" id="UP000595564">
    <property type="component" value="Chromosome"/>
</dbReference>
<gene>
    <name evidence="2" type="ORF">TTHT_2046</name>
</gene>
<evidence type="ECO:0000313" key="3">
    <source>
        <dbReference type="Proteomes" id="UP000595564"/>
    </source>
</evidence>
<dbReference type="EMBL" id="AP017470">
    <property type="protein sequence ID" value="BBB33485.1"/>
    <property type="molecule type" value="Genomic_DNA"/>
</dbReference>
<dbReference type="HAMAP" id="MF_00386">
    <property type="entry name" value="UPF0161_YidD"/>
    <property type="match status" value="1"/>
</dbReference>
<evidence type="ECO:0000313" key="2">
    <source>
        <dbReference type="EMBL" id="BBB33485.1"/>
    </source>
</evidence>
<dbReference type="SMART" id="SM01234">
    <property type="entry name" value="Haemolytic"/>
    <property type="match status" value="1"/>
</dbReference>
<keyword evidence="3" id="KW-1185">Reference proteome</keyword>